<gene>
    <name evidence="1" type="ordered locus">YPO0982</name>
</gene>
<keyword evidence="2" id="KW-1185">Reference proteome</keyword>
<accession>Q74QK8</accession>
<protein>
    <submittedName>
        <fullName evidence="1">Lipoprotein</fullName>
    </submittedName>
</protein>
<accession>Q0WI59</accession>
<name>A0A0H2W7E8_YERPE</name>
<dbReference type="EMBL" id="AL590842">
    <property type="protein sequence ID" value="CAL19649.1"/>
    <property type="molecule type" value="Genomic_DNA"/>
</dbReference>
<sequence>MMNKFFKIISINLLAISLGGCGMMLNPLLMKQAEVEPNNLPDGKLGQPYYAKLRITGGGGAIASFKGESMPVGSGLVLTSDNPERPPGRDELVIKGIPVISGDITFRVSGALFSSADKGYFGKEYKLKIAE</sequence>
<accession>A0A384L9W9</accession>
<dbReference type="PROSITE" id="PS51257">
    <property type="entry name" value="PROKAR_LIPOPROTEIN"/>
    <property type="match status" value="1"/>
</dbReference>
<evidence type="ECO:0000313" key="2">
    <source>
        <dbReference type="Proteomes" id="UP000000815"/>
    </source>
</evidence>
<accession>A0A0H2W7E8</accession>
<dbReference type="RefSeq" id="WP_002215900.1">
    <property type="nucleotide sequence ID" value="NZ_CP009492.1"/>
</dbReference>
<organism evidence="1 2">
    <name type="scientific">Yersinia pestis</name>
    <dbReference type="NCBI Taxonomy" id="632"/>
    <lineage>
        <taxon>Bacteria</taxon>
        <taxon>Pseudomonadati</taxon>
        <taxon>Pseudomonadota</taxon>
        <taxon>Gammaproteobacteria</taxon>
        <taxon>Enterobacterales</taxon>
        <taxon>Yersiniaceae</taxon>
        <taxon>Yersinia</taxon>
    </lineage>
</organism>
<dbReference type="PIR" id="AG0120">
    <property type="entry name" value="AG0120"/>
</dbReference>
<dbReference type="KEGG" id="ype:YPO0982"/>
<dbReference type="Proteomes" id="UP000000815">
    <property type="component" value="Chromosome"/>
</dbReference>
<dbReference type="OrthoDB" id="6444357at2"/>
<dbReference type="AlphaFoldDB" id="A0A0H2W7E8"/>
<dbReference type="GeneID" id="57973663"/>
<dbReference type="PATRIC" id="fig|214092.21.peg.1264"/>
<proteinExistence type="predicted"/>
<evidence type="ECO:0000313" key="1">
    <source>
        <dbReference type="EMBL" id="CAL19649.1"/>
    </source>
</evidence>
<reference evidence="1 2" key="1">
    <citation type="journal article" date="2001" name="Nature">
        <title>Genome sequence of Yersinia pestis, the causative agent of plague.</title>
        <authorList>
            <person name="Parkhill J."/>
            <person name="Wren B.W."/>
            <person name="Thomson N.R."/>
            <person name="Titball R.W."/>
            <person name="Holden M.T.G."/>
            <person name="Prentice M.B."/>
            <person name="Sebaihia M."/>
            <person name="James K.D."/>
            <person name="Churcher C."/>
            <person name="Mungall K.L."/>
            <person name="Baker S."/>
            <person name="Basham D."/>
            <person name="Bentley S.D."/>
            <person name="Brooks K."/>
            <person name="Cerdeno-Tarraga A.M."/>
            <person name="Chillingworth T."/>
            <person name="Cronin A."/>
            <person name="Davies R.M."/>
            <person name="Davis P."/>
            <person name="Dougan G."/>
            <person name="Feltwell T."/>
            <person name="Hamlin N."/>
            <person name="Holroyd S."/>
            <person name="Jagels K."/>
            <person name="Leather S."/>
            <person name="Karlyshev A.V."/>
            <person name="Moule S."/>
            <person name="Oyston P.C.F."/>
            <person name="Quail M."/>
            <person name="Rutherford K."/>
            <person name="Simmonds M."/>
            <person name="Skelton J."/>
            <person name="Stevens K."/>
            <person name="Whitehead S."/>
            <person name="Barrell B.G."/>
        </authorList>
    </citation>
    <scope>NUCLEOTIDE SEQUENCE [LARGE SCALE GENOMIC DNA]</scope>
    <source>
        <strain evidence="2">CO-92 / Biovar Orientalis</strain>
    </source>
</reference>
<accession>Q7CGP5</accession>
<keyword evidence="1" id="KW-0449">Lipoprotein</keyword>